<dbReference type="InterPro" id="IPR021858">
    <property type="entry name" value="Fun_TF"/>
</dbReference>
<feature type="compositionally biased region" description="Acidic residues" evidence="2">
    <location>
        <begin position="665"/>
        <end position="744"/>
    </location>
</feature>
<dbReference type="Pfam" id="PF00004">
    <property type="entry name" value="AAA"/>
    <property type="match status" value="1"/>
</dbReference>
<reference evidence="4 5" key="1">
    <citation type="submission" date="2020-01" db="EMBL/GenBank/DDBJ databases">
        <title>Identification and distribution of gene clusters putatively required for synthesis of sphingolipid metabolism inhibitors in phylogenetically diverse species of the filamentous fungus Fusarium.</title>
        <authorList>
            <person name="Kim H.-S."/>
            <person name="Busman M."/>
            <person name="Brown D.W."/>
            <person name="Divon H."/>
            <person name="Uhlig S."/>
            <person name="Proctor R.H."/>
        </authorList>
    </citation>
    <scope>NUCLEOTIDE SEQUENCE [LARGE SCALE GENOMIC DNA]</scope>
    <source>
        <strain evidence="4 5">NRRL 20459</strain>
    </source>
</reference>
<name>A0A8H4KLU3_9HYPO</name>
<dbReference type="InterPro" id="IPR054289">
    <property type="entry name" value="DUF7025"/>
</dbReference>
<keyword evidence="5" id="KW-1185">Reference proteome</keyword>
<accession>A0A8H4KLU3</accession>
<feature type="region of interest" description="Disordered" evidence="2">
    <location>
        <begin position="661"/>
        <end position="747"/>
    </location>
</feature>
<feature type="region of interest" description="Disordered" evidence="2">
    <location>
        <begin position="859"/>
        <end position="892"/>
    </location>
</feature>
<keyword evidence="4" id="KW-0378">Hydrolase</keyword>
<feature type="domain" description="AAA+ ATPase" evidence="3">
    <location>
        <begin position="440"/>
        <end position="567"/>
    </location>
</feature>
<feature type="region of interest" description="Disordered" evidence="2">
    <location>
        <begin position="773"/>
        <end position="805"/>
    </location>
</feature>
<dbReference type="GO" id="GO:0016887">
    <property type="term" value="F:ATP hydrolysis activity"/>
    <property type="evidence" value="ECO:0007669"/>
    <property type="project" value="InterPro"/>
</dbReference>
<dbReference type="GO" id="GO:0005524">
    <property type="term" value="F:ATP binding"/>
    <property type="evidence" value="ECO:0007669"/>
    <property type="project" value="InterPro"/>
</dbReference>
<dbReference type="Proteomes" id="UP000554235">
    <property type="component" value="Unassembled WGS sequence"/>
</dbReference>
<dbReference type="EMBL" id="JAADYS010002864">
    <property type="protein sequence ID" value="KAF4453640.1"/>
    <property type="molecule type" value="Genomic_DNA"/>
</dbReference>
<dbReference type="PANTHER" id="PTHR46411:SF3">
    <property type="entry name" value="AAA+ ATPASE DOMAIN-CONTAINING PROTEIN"/>
    <property type="match status" value="1"/>
</dbReference>
<dbReference type="InterPro" id="IPR003959">
    <property type="entry name" value="ATPase_AAA_core"/>
</dbReference>
<dbReference type="PANTHER" id="PTHR46411">
    <property type="entry name" value="FAMILY ATPASE, PUTATIVE-RELATED"/>
    <property type="match status" value="1"/>
</dbReference>
<dbReference type="CDD" id="cd19481">
    <property type="entry name" value="RecA-like_protease"/>
    <property type="match status" value="1"/>
</dbReference>
<evidence type="ECO:0000256" key="1">
    <source>
        <dbReference type="ARBA" id="ARBA00023242"/>
    </source>
</evidence>
<dbReference type="Pfam" id="PF22942">
    <property type="entry name" value="DUF7025"/>
    <property type="match status" value="1"/>
</dbReference>
<proteinExistence type="predicted"/>
<protein>
    <submittedName>
        <fullName evidence="4">P-loop containing nucleoside triphosphate hydrolase</fullName>
    </submittedName>
</protein>
<dbReference type="Gene3D" id="3.40.50.300">
    <property type="entry name" value="P-loop containing nucleotide triphosphate hydrolases"/>
    <property type="match status" value="1"/>
</dbReference>
<dbReference type="SUPFAM" id="SSF52540">
    <property type="entry name" value="P-loop containing nucleoside triphosphate hydrolases"/>
    <property type="match status" value="1"/>
</dbReference>
<dbReference type="SMART" id="SM00382">
    <property type="entry name" value="AAA"/>
    <property type="match status" value="1"/>
</dbReference>
<evidence type="ECO:0000313" key="5">
    <source>
        <dbReference type="Proteomes" id="UP000554235"/>
    </source>
</evidence>
<dbReference type="InterPro" id="IPR027417">
    <property type="entry name" value="P-loop_NTPase"/>
</dbReference>
<keyword evidence="1" id="KW-0539">Nucleus</keyword>
<evidence type="ECO:0000259" key="3">
    <source>
        <dbReference type="SMART" id="SM00382"/>
    </source>
</evidence>
<dbReference type="AlphaFoldDB" id="A0A8H4KLU3"/>
<dbReference type="Pfam" id="PF11951">
    <property type="entry name" value="Fungal_trans_2"/>
    <property type="match status" value="1"/>
</dbReference>
<dbReference type="OrthoDB" id="10042665at2759"/>
<evidence type="ECO:0000313" key="4">
    <source>
        <dbReference type="EMBL" id="KAF4453640.1"/>
    </source>
</evidence>
<dbReference type="InterPro" id="IPR003593">
    <property type="entry name" value="AAA+_ATPase"/>
</dbReference>
<gene>
    <name evidence="4" type="ORF">FALBO_15946</name>
</gene>
<sequence>MESVLEDVSIDWTSPLPPQPINPCLQGAGAKCETKRFDSFYNTCGDRVVLPAGQKYTAGSGRAYESALVVTTYWDREQDLEKTVLEIKSPHMKAALKAVVPKYRSFNITARHINLTGEPQCLFHYRQELADHGAALQQEQQNDEAARHVKHLISYMWEVFAAEIEAFNMFEFVMNNFGDEPTFEHKYLWMVFRPGDIVYVREPEHKAFLFEEMNLRGKWWSLSGHCIDYDGELFGFKSFQTTIDFYDGVKPLRELHAVNFNYLPGDEKQIVRDQLIARGRRFVSIHGQQCLWYNGESHRSPGSRVRNECYGMLHIRFDFFTNVGIQMKTRIIADRKGYDSKCHTRVCLSAEKKKFKPEDASGQMTETDLIMCGTSVAGYSLRDNEWDTFDIDSISEVTFDTQAFDALILPDDQKQQILSLVSVHENERFSFDDLVKGKGKGMVFLLYGDPGVGKTLTAESVADYCRKPLLRLDAGTLGTSASSVERGLQDAFDLAEKWHALLLLDEADVYLEQRKSKNLVHNGIVSVFLRMLEYYHGILFLTTNRITSFDRAFMSRIHLAIEYKPLSQSSRLALLYTFLKQTSDESAETLSRSGFLVKVSEEELNGRQIKNLVRTACALALSDVSAHGHIDRSHLESALRPMKQFTQTMGKVLLYDEQQELTRGDDDEVQQVEDQPSDEGSERSDMDDEYGSEDEEGNTDAEVEPDTEIEPDSEVEVVTEDEVDTEDDEQDEEDRNGSNDEEPDLRETKRIRTYELTVVLLRYDVRLHWLTPETGLDDDRQGSPDTAYQSKSRRSQIAFGSPDPPLPCYQVDDILAAIDTLKPRQVNNGNGGGVSQFIRCFGVFDPSDRPLDEIEMSLQSPATGQSGVAHFDSTYSPPRSTDPESLSITNHTDASRECTAITTLSIPSITTQDIPASDYLFIDPLLSDGATENLVPFDYMQQLGSIDLQANDFTVSLSNDDWEAALNASIPRCPSPAYLSSKEQFLMHHYVNRVVHLFCTLDNPKSPWKTIHLPRALQSAGELTIQGSTWKIRGALRSALISISAFCLSNDNKVQLREDESLKWASEAMFFRGSAIKLLKETVESESLSKCRPKYKELLATMLSMISINVGYSVLGHPYAKY</sequence>
<comment type="caution">
    <text evidence="4">The sequence shown here is derived from an EMBL/GenBank/DDBJ whole genome shotgun (WGS) entry which is preliminary data.</text>
</comment>
<evidence type="ECO:0000256" key="2">
    <source>
        <dbReference type="SAM" id="MobiDB-lite"/>
    </source>
</evidence>
<organism evidence="4 5">
    <name type="scientific">Fusarium albosuccineum</name>
    <dbReference type="NCBI Taxonomy" id="1237068"/>
    <lineage>
        <taxon>Eukaryota</taxon>
        <taxon>Fungi</taxon>
        <taxon>Dikarya</taxon>
        <taxon>Ascomycota</taxon>
        <taxon>Pezizomycotina</taxon>
        <taxon>Sordariomycetes</taxon>
        <taxon>Hypocreomycetidae</taxon>
        <taxon>Hypocreales</taxon>
        <taxon>Nectriaceae</taxon>
        <taxon>Fusarium</taxon>
        <taxon>Fusarium decemcellulare species complex</taxon>
    </lineage>
</organism>
<feature type="compositionally biased region" description="Polar residues" evidence="2">
    <location>
        <begin position="873"/>
        <end position="892"/>
    </location>
</feature>